<evidence type="ECO:0000256" key="2">
    <source>
        <dbReference type="ARBA" id="ARBA00022723"/>
    </source>
</evidence>
<feature type="region of interest" description="Disordered" evidence="8">
    <location>
        <begin position="396"/>
        <end position="420"/>
    </location>
</feature>
<evidence type="ECO:0000256" key="1">
    <source>
        <dbReference type="ARBA" id="ARBA00004123"/>
    </source>
</evidence>
<keyword evidence="11" id="KW-1185">Reference proteome</keyword>
<evidence type="ECO:0000256" key="3">
    <source>
        <dbReference type="ARBA" id="ARBA00022833"/>
    </source>
</evidence>
<name>A0A1V6PMG8_PENDC</name>
<dbReference type="GO" id="GO:0005634">
    <property type="term" value="C:nucleus"/>
    <property type="evidence" value="ECO:0007669"/>
    <property type="project" value="UniProtKB-SubCell"/>
</dbReference>
<evidence type="ECO:0000256" key="6">
    <source>
        <dbReference type="ARBA" id="ARBA00023163"/>
    </source>
</evidence>
<evidence type="ECO:0000256" key="8">
    <source>
        <dbReference type="SAM" id="MobiDB-lite"/>
    </source>
</evidence>
<accession>A0A1V6PMG8</accession>
<dbReference type="PROSITE" id="PS50073">
    <property type="entry name" value="COPPER_FIST_2"/>
    <property type="match status" value="1"/>
</dbReference>
<comment type="caution">
    <text evidence="10">The sequence shown here is derived from an EMBL/GenBank/DDBJ whole genome shotgun (WGS) entry which is preliminary data.</text>
</comment>
<comment type="subcellular location">
    <subcellularLocation>
        <location evidence="1">Nucleus</location>
    </subcellularLocation>
</comment>
<dbReference type="Pfam" id="PF00649">
    <property type="entry name" value="Copper-fist"/>
    <property type="match status" value="1"/>
</dbReference>
<evidence type="ECO:0000256" key="4">
    <source>
        <dbReference type="ARBA" id="ARBA00023008"/>
    </source>
</evidence>
<evidence type="ECO:0000313" key="10">
    <source>
        <dbReference type="EMBL" id="OQD78205.1"/>
    </source>
</evidence>
<dbReference type="PANTHER" id="PTHR28088:SF9">
    <property type="entry name" value="TRANSCRIPTION FACTOR GRISEA, PUTATIVE (AFU_ORTHOLOGUE AFUA_1G13190)-RELATED"/>
    <property type="match status" value="1"/>
</dbReference>
<dbReference type="GO" id="GO:0006879">
    <property type="term" value="P:intracellular iron ion homeostasis"/>
    <property type="evidence" value="ECO:0007669"/>
    <property type="project" value="TreeGrafter"/>
</dbReference>
<dbReference type="FunFam" id="3.90.430.10:FF:000001">
    <property type="entry name" value="Copper fist DNA-binding protein"/>
    <property type="match status" value="1"/>
</dbReference>
<dbReference type="InterPro" id="IPR036395">
    <property type="entry name" value="Cu_fist_DNA-bd_dom_sf"/>
</dbReference>
<dbReference type="GO" id="GO:0000981">
    <property type="term" value="F:DNA-binding transcription factor activity, RNA polymerase II-specific"/>
    <property type="evidence" value="ECO:0007669"/>
    <property type="project" value="TreeGrafter"/>
</dbReference>
<dbReference type="OrthoDB" id="5600085at2759"/>
<dbReference type="SUPFAM" id="SSF57879">
    <property type="entry name" value="Zinc domain conserved in yeast copper-regulated transcription factors"/>
    <property type="match status" value="1"/>
</dbReference>
<proteinExistence type="predicted"/>
<dbReference type="Proteomes" id="UP000191522">
    <property type="component" value="Unassembled WGS sequence"/>
</dbReference>
<dbReference type="GO" id="GO:0005507">
    <property type="term" value="F:copper ion binding"/>
    <property type="evidence" value="ECO:0007669"/>
    <property type="project" value="InterPro"/>
</dbReference>
<dbReference type="SMART" id="SM01090">
    <property type="entry name" value="Copper-fist"/>
    <property type="match status" value="1"/>
</dbReference>
<reference evidence="11" key="1">
    <citation type="journal article" date="2017" name="Nat. Microbiol.">
        <title>Global analysis of biosynthetic gene clusters reveals vast potential of secondary metabolite production in Penicillium species.</title>
        <authorList>
            <person name="Nielsen J.C."/>
            <person name="Grijseels S."/>
            <person name="Prigent S."/>
            <person name="Ji B."/>
            <person name="Dainat J."/>
            <person name="Nielsen K.F."/>
            <person name="Frisvad J.C."/>
            <person name="Workman M."/>
            <person name="Nielsen J."/>
        </authorList>
    </citation>
    <scope>NUCLEOTIDE SEQUENCE [LARGE SCALE GENOMIC DNA]</scope>
    <source>
        <strain evidence="11">IBT 11843</strain>
    </source>
</reference>
<dbReference type="GO" id="GO:0006878">
    <property type="term" value="P:intracellular copper ion homeostasis"/>
    <property type="evidence" value="ECO:0007669"/>
    <property type="project" value="TreeGrafter"/>
</dbReference>
<keyword evidence="4" id="KW-0186">Copper</keyword>
<feature type="region of interest" description="Disordered" evidence="8">
    <location>
        <begin position="79"/>
        <end position="117"/>
    </location>
</feature>
<keyword evidence="5" id="KW-0805">Transcription regulation</keyword>
<feature type="region of interest" description="Disordered" evidence="8">
    <location>
        <begin position="192"/>
        <end position="218"/>
    </location>
</feature>
<feature type="domain" description="Copper-fist" evidence="9">
    <location>
        <begin position="6"/>
        <end position="41"/>
    </location>
</feature>
<dbReference type="AlphaFoldDB" id="A0A1V6PMG8"/>
<dbReference type="GO" id="GO:0000978">
    <property type="term" value="F:RNA polymerase II cis-regulatory region sequence-specific DNA binding"/>
    <property type="evidence" value="ECO:0007669"/>
    <property type="project" value="TreeGrafter"/>
</dbReference>
<evidence type="ECO:0000259" key="9">
    <source>
        <dbReference type="PROSITE" id="PS50073"/>
    </source>
</evidence>
<dbReference type="InterPro" id="IPR051763">
    <property type="entry name" value="Copper_Homeo_Regul"/>
</dbReference>
<dbReference type="EMBL" id="MDYL01000001">
    <property type="protein sequence ID" value="OQD78205.1"/>
    <property type="molecule type" value="Genomic_DNA"/>
</dbReference>
<dbReference type="InterPro" id="IPR001083">
    <property type="entry name" value="Cu_fist_DNA-bd_dom"/>
</dbReference>
<dbReference type="SMART" id="SM00412">
    <property type="entry name" value="Cu_FIST"/>
    <property type="match status" value="1"/>
</dbReference>
<protein>
    <recommendedName>
        <fullName evidence="9">Copper-fist domain-containing protein</fullName>
    </recommendedName>
</protein>
<keyword evidence="7" id="KW-0539">Nucleus</keyword>
<dbReference type="OMA" id="AFMIRIP"/>
<dbReference type="GO" id="GO:0045944">
    <property type="term" value="P:positive regulation of transcription by RNA polymerase II"/>
    <property type="evidence" value="ECO:0007669"/>
    <property type="project" value="TreeGrafter"/>
</dbReference>
<dbReference type="Gene3D" id="3.90.430.10">
    <property type="entry name" value="Copper fist DNA-binding domain"/>
    <property type="match status" value="1"/>
</dbReference>
<keyword evidence="2" id="KW-0479">Metal-binding</keyword>
<evidence type="ECO:0000256" key="7">
    <source>
        <dbReference type="ARBA" id="ARBA00023242"/>
    </source>
</evidence>
<evidence type="ECO:0000313" key="11">
    <source>
        <dbReference type="Proteomes" id="UP000191522"/>
    </source>
</evidence>
<feature type="compositionally biased region" description="Low complexity" evidence="8">
    <location>
        <begin position="84"/>
        <end position="100"/>
    </location>
</feature>
<gene>
    <name evidence="10" type="ORF">PENDEC_c001G01484</name>
</gene>
<dbReference type="PANTHER" id="PTHR28088">
    <property type="entry name" value="TRANSCRIPTIONAL ACTIVATOR HAA1-RELATED"/>
    <property type="match status" value="1"/>
</dbReference>
<sequence>MPLDEEGAKWSCEPCIRGHRSSKCQHFDRLMMKVPKAGRPLAKCPHPKGACSCQKTYAFMVRIPKGSTCLCRPLYKVPASTDDSSQSTPAPVAPASSSTPGKVQKSGRRQSHAQAASGNLAKALEAMPDNLKFEEGMASYAATVPRHFEQNDPHSAMIPSNGFPPAPAPVPDEPTTNGSSCCSKKLQPQPVASNAGGSCCSGRPNEPQAPDTPFNGNGFKASQPSGWNDMSYMNYSAPQMPAWQSPMASTQSQFMQSLGMHSAQPQPLYMDNYAPNVSSAPSYSNTMNGLGTMQTAVAQFASDHFQKSAHSHTHLDADSCHDCKCGDDCQCLGCAAHPFNNTTRQHVQEMGVMMTFDGDEQHTPETITNAYQSSPFQGTTPSTPLNFGFMQHNPSMGSTAQQDSFDPYSDPNSTMPSGYSSPLRVSHHLNQQLMHPSEYYTLEYPVGIPSACSNVTGSCQCGNDCSCVGCLTHSGHNGVPLEASVPEPSLANAEEQQSLSHRHTPVASISNRTSHIPVLDSISVPCLSPRTLETSMI</sequence>
<keyword evidence="6" id="KW-0804">Transcription</keyword>
<organism evidence="10 11">
    <name type="scientific">Penicillium decumbens</name>
    <dbReference type="NCBI Taxonomy" id="69771"/>
    <lineage>
        <taxon>Eukaryota</taxon>
        <taxon>Fungi</taxon>
        <taxon>Dikarya</taxon>
        <taxon>Ascomycota</taxon>
        <taxon>Pezizomycotina</taxon>
        <taxon>Eurotiomycetes</taxon>
        <taxon>Eurotiomycetidae</taxon>
        <taxon>Eurotiales</taxon>
        <taxon>Aspergillaceae</taxon>
        <taxon>Penicillium</taxon>
    </lineage>
</organism>
<keyword evidence="3" id="KW-0862">Zinc</keyword>
<evidence type="ECO:0000256" key="5">
    <source>
        <dbReference type="ARBA" id="ARBA00023015"/>
    </source>
</evidence>